<dbReference type="Proteomes" id="UP000024635">
    <property type="component" value="Unassembled WGS sequence"/>
</dbReference>
<sequence length="124" mass="13779">MSPGGSFYQCFQNGVDVIEFQFKTPRQVSPTPSDLGQHWATTLLSIFFCIGCDRIAILHLLFHAMFEEHFCHNSVEGVGDADRSMSSSILLSEHRVFGLRLSPCLPTVIFIVDLASELSSLLNT</sequence>
<keyword evidence="2" id="KW-1185">Reference proteome</keyword>
<dbReference type="EMBL" id="JARK01001441">
    <property type="protein sequence ID" value="EYC01661.1"/>
    <property type="molecule type" value="Genomic_DNA"/>
</dbReference>
<accession>A0A016TG29</accession>
<reference evidence="2" key="1">
    <citation type="journal article" date="2015" name="Nat. Genet.">
        <title>The genome and transcriptome of the zoonotic hookworm Ancylostoma ceylanicum identify infection-specific gene families.</title>
        <authorList>
            <person name="Schwarz E.M."/>
            <person name="Hu Y."/>
            <person name="Antoshechkin I."/>
            <person name="Miller M.M."/>
            <person name="Sternberg P.W."/>
            <person name="Aroian R.V."/>
        </authorList>
    </citation>
    <scope>NUCLEOTIDE SEQUENCE</scope>
    <source>
        <strain evidence="2">HY135</strain>
    </source>
</reference>
<name>A0A016TG29_9BILA</name>
<evidence type="ECO:0000313" key="1">
    <source>
        <dbReference type="EMBL" id="EYC01661.1"/>
    </source>
</evidence>
<evidence type="ECO:0000313" key="2">
    <source>
        <dbReference type="Proteomes" id="UP000024635"/>
    </source>
</evidence>
<dbReference type="OrthoDB" id="5771769at2759"/>
<gene>
    <name evidence="1" type="primary">Acey_s0105.g3673</name>
    <name evidence="1" type="ORF">Y032_0105g3673</name>
</gene>
<dbReference type="AlphaFoldDB" id="A0A016TG29"/>
<organism evidence="1 2">
    <name type="scientific">Ancylostoma ceylanicum</name>
    <dbReference type="NCBI Taxonomy" id="53326"/>
    <lineage>
        <taxon>Eukaryota</taxon>
        <taxon>Metazoa</taxon>
        <taxon>Ecdysozoa</taxon>
        <taxon>Nematoda</taxon>
        <taxon>Chromadorea</taxon>
        <taxon>Rhabditida</taxon>
        <taxon>Rhabditina</taxon>
        <taxon>Rhabditomorpha</taxon>
        <taxon>Strongyloidea</taxon>
        <taxon>Ancylostomatidae</taxon>
        <taxon>Ancylostomatinae</taxon>
        <taxon>Ancylostoma</taxon>
    </lineage>
</organism>
<protein>
    <submittedName>
        <fullName evidence="1">Uncharacterized protein</fullName>
    </submittedName>
</protein>
<proteinExistence type="predicted"/>
<comment type="caution">
    <text evidence="1">The sequence shown here is derived from an EMBL/GenBank/DDBJ whole genome shotgun (WGS) entry which is preliminary data.</text>
</comment>